<evidence type="ECO:0000259" key="12">
    <source>
        <dbReference type="Pfam" id="PF10659"/>
    </source>
</evidence>
<name>A0A1J0R5N1_9TRYP</name>
<feature type="compositionally biased region" description="Basic and acidic residues" evidence="9">
    <location>
        <begin position="416"/>
        <end position="426"/>
    </location>
</feature>
<feature type="coiled-coil region" evidence="8">
    <location>
        <begin position="276"/>
        <end position="303"/>
    </location>
</feature>
<sequence length="489" mass="51324">MRKTRYIQESTFLLALLPALVVSAGLPLHNRKAQLKTPCDASHYAAAVADNAVSAFEQALGRAQDATVAANKLHLLASKLAGAQKAATTILAAAAGAAAAEAIQKIAAATPNFAKGFAALNEIKGGQIIVDEMLKSKIEDIATVAAASSTAGGTLLKIKPKLQPTANKACHDAQGKPVKTDDKPVEDTGDLTLTLFSLKAETPGTTTGQQLTLCCHASAAQQLAAPGCTDTRDNLGIKGGSFVVQQELSTTRTTAGAAISYSAIASEDTVPNGDTLSAQLTEIVKLENAVQALQNVHESAETKSLASKSDIKEAVARALAGETASYADTKIQKQVDGFLEAVFGKDASTVTGVIVKELKDLIPPKAAFSGAGNTKLEEITDPNQIADATTYYTVRSYIADQEEKNKSSTSPSCTTKTEKAKEPAKTTDECKKHTTNDACKKEKGCDFDEKKDPKCFPAVETEKKDEKSFSSNLRVSVPQVFAAFAALLF</sequence>
<dbReference type="Pfam" id="PF10659">
    <property type="entry name" value="Trypan_glycop_C"/>
    <property type="match status" value="1"/>
</dbReference>
<dbReference type="GO" id="GO:0098552">
    <property type="term" value="C:side of membrane"/>
    <property type="evidence" value="ECO:0007669"/>
    <property type="project" value="UniProtKB-KW"/>
</dbReference>
<dbReference type="SUPFAM" id="SSF58087">
    <property type="entry name" value="Variant surface glycoprotein (N-terminal domain)"/>
    <property type="match status" value="1"/>
</dbReference>
<keyword evidence="8" id="KW-0175">Coiled coil</keyword>
<keyword evidence="3" id="KW-1003">Cell membrane</keyword>
<reference evidence="13" key="1">
    <citation type="submission" date="2016-08" db="EMBL/GenBank/DDBJ databases">
        <title>VSG repertoire of Trypanosoma brucei EATRO 1125.</title>
        <authorList>
            <person name="Cross G.A."/>
        </authorList>
    </citation>
    <scope>NUCLEOTIDE SEQUENCE</scope>
    <source>
        <strain evidence="13">EATRO 1125</strain>
    </source>
</reference>
<keyword evidence="6" id="KW-0325">Glycoprotein</keyword>
<comment type="subcellular location">
    <subcellularLocation>
        <location evidence="2">Cell membrane</location>
        <topology evidence="2">Lipid-anchor</topology>
        <topology evidence="2">GPI-anchor</topology>
    </subcellularLocation>
</comment>
<evidence type="ECO:0000313" key="13">
    <source>
        <dbReference type="EMBL" id="APD73144.1"/>
    </source>
</evidence>
<accession>A0A1J0R5N1</accession>
<dbReference type="GO" id="GO:0042783">
    <property type="term" value="P:symbiont-mediated evasion of host immune response"/>
    <property type="evidence" value="ECO:0007669"/>
    <property type="project" value="InterPro"/>
</dbReference>
<keyword evidence="5" id="KW-0472">Membrane</keyword>
<dbReference type="GO" id="GO:0005886">
    <property type="term" value="C:plasma membrane"/>
    <property type="evidence" value="ECO:0007669"/>
    <property type="project" value="UniProtKB-SubCell"/>
</dbReference>
<evidence type="ECO:0000256" key="8">
    <source>
        <dbReference type="SAM" id="Coils"/>
    </source>
</evidence>
<evidence type="ECO:0000256" key="5">
    <source>
        <dbReference type="ARBA" id="ARBA00023136"/>
    </source>
</evidence>
<keyword evidence="4" id="KW-0336">GPI-anchor</keyword>
<proteinExistence type="predicted"/>
<feature type="chain" id="PRO_5009615338" evidence="10">
    <location>
        <begin position="25"/>
        <end position="489"/>
    </location>
</feature>
<dbReference type="InterPro" id="IPR019609">
    <property type="entry name" value="Variant_surf_glycoprt_trypan_C"/>
</dbReference>
<feature type="domain" description="Trypanosome variant surface glycoprotein A-type N-terminal" evidence="11">
    <location>
        <begin position="32"/>
        <end position="393"/>
    </location>
</feature>
<comment type="function">
    <text evidence="1">VSG forms a coat on the surface of the parasite. The trypanosome evades the immune response of the host by expressing a series of antigenically distinct VSGs from an estimated 1000 VSG genes.</text>
</comment>
<organism evidence="13">
    <name type="scientific">Trypanosoma brucei</name>
    <dbReference type="NCBI Taxonomy" id="5691"/>
    <lineage>
        <taxon>Eukaryota</taxon>
        <taxon>Discoba</taxon>
        <taxon>Euglenozoa</taxon>
        <taxon>Kinetoplastea</taxon>
        <taxon>Metakinetoplastina</taxon>
        <taxon>Trypanosomatida</taxon>
        <taxon>Trypanosomatidae</taxon>
        <taxon>Trypanosoma</taxon>
    </lineage>
</organism>
<evidence type="ECO:0000256" key="6">
    <source>
        <dbReference type="ARBA" id="ARBA00023180"/>
    </source>
</evidence>
<dbReference type="Gene3D" id="1.10.470.10">
    <property type="entry name" value="Variant Surface Glycoprotein, subunit A, domain 2"/>
    <property type="match status" value="1"/>
</dbReference>
<dbReference type="InterPro" id="IPR001812">
    <property type="entry name" value="Trypano_VSG_A_N_dom"/>
</dbReference>
<feature type="region of interest" description="Disordered" evidence="9">
    <location>
        <begin position="402"/>
        <end position="426"/>
    </location>
</feature>
<keyword evidence="10" id="KW-0732">Signal</keyword>
<feature type="signal peptide" evidence="10">
    <location>
        <begin position="1"/>
        <end position="24"/>
    </location>
</feature>
<evidence type="ECO:0000256" key="3">
    <source>
        <dbReference type="ARBA" id="ARBA00022475"/>
    </source>
</evidence>
<dbReference type="EMBL" id="KX699188">
    <property type="protein sequence ID" value="APD73144.1"/>
    <property type="molecule type" value="Genomic_DNA"/>
</dbReference>
<dbReference type="VEuPathDB" id="TriTrypDB:Tb927.9.17410"/>
<dbReference type="VEuPathDB" id="TriTrypDB:Tb427_000488000"/>
<feature type="domain" description="Trypanosome variant surface glycoprotein C-terminal" evidence="12">
    <location>
        <begin position="405"/>
        <end position="488"/>
    </location>
</feature>
<dbReference type="Gene3D" id="3.90.150.10">
    <property type="entry name" value="Variant Surface Glycoprotein, subunit A domain 1"/>
    <property type="match status" value="1"/>
</dbReference>
<dbReference type="Pfam" id="PF00913">
    <property type="entry name" value="Trypan_glycop"/>
    <property type="match status" value="1"/>
</dbReference>
<evidence type="ECO:0000256" key="10">
    <source>
        <dbReference type="SAM" id="SignalP"/>
    </source>
</evidence>
<evidence type="ECO:0000256" key="9">
    <source>
        <dbReference type="SAM" id="MobiDB-lite"/>
    </source>
</evidence>
<evidence type="ECO:0000256" key="7">
    <source>
        <dbReference type="ARBA" id="ARBA00023288"/>
    </source>
</evidence>
<evidence type="ECO:0000259" key="11">
    <source>
        <dbReference type="Pfam" id="PF00913"/>
    </source>
</evidence>
<evidence type="ECO:0000256" key="1">
    <source>
        <dbReference type="ARBA" id="ARBA00002523"/>
    </source>
</evidence>
<evidence type="ECO:0000256" key="4">
    <source>
        <dbReference type="ARBA" id="ARBA00022622"/>
    </source>
</evidence>
<keyword evidence="7" id="KW-0449">Lipoprotein</keyword>
<dbReference type="AlphaFoldDB" id="A0A1J0R5N1"/>
<protein>
    <submittedName>
        <fullName evidence="13">Variant surface glycoprotein 1125.327</fullName>
    </submittedName>
</protein>
<evidence type="ECO:0000256" key="2">
    <source>
        <dbReference type="ARBA" id="ARBA00004609"/>
    </source>
</evidence>